<evidence type="ECO:0000256" key="3">
    <source>
        <dbReference type="PROSITE-ProRule" id="PRU00023"/>
    </source>
</evidence>
<dbReference type="OrthoDB" id="496981at2759"/>
<dbReference type="Gene3D" id="1.25.40.20">
    <property type="entry name" value="Ankyrin repeat-containing domain"/>
    <property type="match status" value="2"/>
</dbReference>
<dbReference type="EMBL" id="CADCXV010001062">
    <property type="protein sequence ID" value="CAB0040870.1"/>
    <property type="molecule type" value="Genomic_DNA"/>
</dbReference>
<evidence type="ECO:0000256" key="2">
    <source>
        <dbReference type="ARBA" id="ARBA00023043"/>
    </source>
</evidence>
<keyword evidence="5" id="KW-1185">Reference proteome</keyword>
<feature type="repeat" description="ANK" evidence="3">
    <location>
        <begin position="126"/>
        <end position="159"/>
    </location>
</feature>
<dbReference type="InterPro" id="IPR002110">
    <property type="entry name" value="Ankyrin_rpt"/>
</dbReference>
<proteinExistence type="predicted"/>
<dbReference type="SMART" id="SM00248">
    <property type="entry name" value="ANK"/>
    <property type="match status" value="6"/>
</dbReference>
<dbReference type="InterPro" id="IPR051637">
    <property type="entry name" value="Ank_repeat_dom-contain_49"/>
</dbReference>
<keyword evidence="1" id="KW-0677">Repeat</keyword>
<feature type="repeat" description="ANK" evidence="3">
    <location>
        <begin position="51"/>
        <end position="85"/>
    </location>
</feature>
<dbReference type="InterPro" id="IPR036770">
    <property type="entry name" value="Ankyrin_rpt-contain_sf"/>
</dbReference>
<evidence type="ECO:0000256" key="1">
    <source>
        <dbReference type="ARBA" id="ARBA00022737"/>
    </source>
</evidence>
<accession>A0A6H5IUZ0</accession>
<sequence length="361" mass="41891">MTRMEDDWFDVNYTDESGYTHFHAACRFNCPEIVRGFLEHGQDPNCIWPETGDSALHIVLKYAGSYSDIMEILLRGGADPNLANKEGLTPLHIIADNAIYCKELELFFQINDELNQLVQINARDKLGNTPIHLALECGDEQEIMEIMLRRGASQNLANDEGSTPLHIICKRNIYYCDDFAESFFKINDELNQQVQVDARDKLDRTPLQWAVVNFLPYAVESLLNHGADLSRFVFPTSSQFDHRFEYIENIQTKLVLACDYLTVIECLEKRGYELDRSEVLIIMKLFDKYKLFEEIENLDQSWYDDEEFAKEARKEMLNYIVICASCDYSEPRVARLGGRTAERRLCLLMHTQDCFQIDLKN</sequence>
<protein>
    <submittedName>
        <fullName evidence="4">Uncharacterized protein</fullName>
    </submittedName>
</protein>
<dbReference type="PROSITE" id="PS50088">
    <property type="entry name" value="ANK_REPEAT"/>
    <property type="match status" value="2"/>
</dbReference>
<name>A0A6H5IUZ0_9HYME</name>
<organism evidence="4 5">
    <name type="scientific">Trichogramma brassicae</name>
    <dbReference type="NCBI Taxonomy" id="86971"/>
    <lineage>
        <taxon>Eukaryota</taxon>
        <taxon>Metazoa</taxon>
        <taxon>Ecdysozoa</taxon>
        <taxon>Arthropoda</taxon>
        <taxon>Hexapoda</taxon>
        <taxon>Insecta</taxon>
        <taxon>Pterygota</taxon>
        <taxon>Neoptera</taxon>
        <taxon>Endopterygota</taxon>
        <taxon>Hymenoptera</taxon>
        <taxon>Apocrita</taxon>
        <taxon>Proctotrupomorpha</taxon>
        <taxon>Chalcidoidea</taxon>
        <taxon>Trichogrammatidae</taxon>
        <taxon>Trichogramma</taxon>
    </lineage>
</organism>
<dbReference type="PROSITE" id="PS50297">
    <property type="entry name" value="ANK_REP_REGION"/>
    <property type="match status" value="2"/>
</dbReference>
<keyword evidence="2 3" id="KW-0040">ANK repeat</keyword>
<dbReference type="Pfam" id="PF12796">
    <property type="entry name" value="Ank_2"/>
    <property type="match status" value="1"/>
</dbReference>
<dbReference type="PANTHER" id="PTHR24180">
    <property type="entry name" value="CYCLIN-DEPENDENT KINASE INHIBITOR 2C-RELATED"/>
    <property type="match status" value="1"/>
</dbReference>
<evidence type="ECO:0000313" key="5">
    <source>
        <dbReference type="Proteomes" id="UP000479190"/>
    </source>
</evidence>
<gene>
    <name evidence="4" type="ORF">TBRA_LOCUS12564</name>
</gene>
<dbReference type="AlphaFoldDB" id="A0A6H5IUZ0"/>
<evidence type="ECO:0000313" key="4">
    <source>
        <dbReference type="EMBL" id="CAB0040870.1"/>
    </source>
</evidence>
<dbReference type="PANTHER" id="PTHR24180:SF45">
    <property type="entry name" value="POLY [ADP-RIBOSE] POLYMERASE TANKYRASE"/>
    <property type="match status" value="1"/>
</dbReference>
<dbReference type="Proteomes" id="UP000479190">
    <property type="component" value="Unassembled WGS sequence"/>
</dbReference>
<reference evidence="4 5" key="1">
    <citation type="submission" date="2020-02" db="EMBL/GenBank/DDBJ databases">
        <authorList>
            <person name="Ferguson B K."/>
        </authorList>
    </citation>
    <scope>NUCLEOTIDE SEQUENCE [LARGE SCALE GENOMIC DNA]</scope>
</reference>
<dbReference type="SUPFAM" id="SSF48403">
    <property type="entry name" value="Ankyrin repeat"/>
    <property type="match status" value="1"/>
</dbReference>